<dbReference type="GO" id="GO:0042806">
    <property type="term" value="F:fucose binding"/>
    <property type="evidence" value="ECO:0007669"/>
    <property type="project" value="UniProtKB-ARBA"/>
</dbReference>
<protein>
    <recommendedName>
        <fullName evidence="9">F5/8 type C domain-containing protein</fullName>
    </recommendedName>
</protein>
<dbReference type="Proteomes" id="UP000507470">
    <property type="component" value="Unassembled WGS sequence"/>
</dbReference>
<evidence type="ECO:0000256" key="7">
    <source>
        <dbReference type="ARBA" id="ARBA00023157"/>
    </source>
</evidence>
<dbReference type="InterPro" id="IPR008979">
    <property type="entry name" value="Galactose-bd-like_sf"/>
</dbReference>
<sequence>MQSSTTVGEANRPAKSSLANDGSSEQNYIAPGGPFCSHTLEDEANYWWALDLGQEYNINTITIYNRRDCCGARLADFFIYIYNPQINTWTNFDDEQGQLCFYHNGAAQAVLSIACNRIIRGRFVKILKEYQYFYNTDALTLCEVEIFADHTPDEGIYCKQINKQAILSLQKNLKNATRIRCAHFCRDTDNCLGFQMANGGQCSLFQTSMHVHGISGEYYERC</sequence>
<keyword evidence="6" id="KW-0106">Calcium</keyword>
<dbReference type="InterPro" id="IPR006585">
    <property type="entry name" value="FTP1"/>
</dbReference>
<dbReference type="InterPro" id="IPR000421">
    <property type="entry name" value="FA58C"/>
</dbReference>
<dbReference type="PANTHER" id="PTHR45713">
    <property type="entry name" value="FTP DOMAIN-CONTAINING PROTEIN"/>
    <property type="match status" value="1"/>
</dbReference>
<keyword evidence="5" id="KW-0430">Lectin</keyword>
<dbReference type="SUPFAM" id="SSF49785">
    <property type="entry name" value="Galactose-binding domain-like"/>
    <property type="match status" value="1"/>
</dbReference>
<feature type="compositionally biased region" description="Polar residues" evidence="8">
    <location>
        <begin position="17"/>
        <end position="26"/>
    </location>
</feature>
<keyword evidence="11" id="KW-1185">Reference proteome</keyword>
<evidence type="ECO:0000256" key="5">
    <source>
        <dbReference type="ARBA" id="ARBA00022734"/>
    </source>
</evidence>
<organism evidence="10 11">
    <name type="scientific">Mytilus coruscus</name>
    <name type="common">Sea mussel</name>
    <dbReference type="NCBI Taxonomy" id="42192"/>
    <lineage>
        <taxon>Eukaryota</taxon>
        <taxon>Metazoa</taxon>
        <taxon>Spiralia</taxon>
        <taxon>Lophotrochozoa</taxon>
        <taxon>Mollusca</taxon>
        <taxon>Bivalvia</taxon>
        <taxon>Autobranchia</taxon>
        <taxon>Pteriomorphia</taxon>
        <taxon>Mytilida</taxon>
        <taxon>Mytiloidea</taxon>
        <taxon>Mytilidae</taxon>
        <taxon>Mytilinae</taxon>
        <taxon>Mytilus</taxon>
    </lineage>
</organism>
<keyword evidence="4" id="KW-0479">Metal-binding</keyword>
<comment type="similarity">
    <text evidence="2">Belongs to the fucolectin family.</text>
</comment>
<evidence type="ECO:0000256" key="1">
    <source>
        <dbReference type="ARBA" id="ARBA00002219"/>
    </source>
</evidence>
<dbReference type="SMART" id="SM00607">
    <property type="entry name" value="FTP"/>
    <property type="match status" value="1"/>
</dbReference>
<evidence type="ECO:0000313" key="11">
    <source>
        <dbReference type="Proteomes" id="UP000507470"/>
    </source>
</evidence>
<evidence type="ECO:0000256" key="3">
    <source>
        <dbReference type="ARBA" id="ARBA00011233"/>
    </source>
</evidence>
<evidence type="ECO:0000256" key="4">
    <source>
        <dbReference type="ARBA" id="ARBA00022723"/>
    </source>
</evidence>
<dbReference type="InterPro" id="IPR051941">
    <property type="entry name" value="BG_Antigen-Binding_Lectin"/>
</dbReference>
<dbReference type="PANTHER" id="PTHR45713:SF15">
    <property type="entry name" value="F5_8 TYPE C DOMAIN-CONTAINING PROTEIN"/>
    <property type="match status" value="1"/>
</dbReference>
<dbReference type="GO" id="GO:0046872">
    <property type="term" value="F:metal ion binding"/>
    <property type="evidence" value="ECO:0007669"/>
    <property type="project" value="UniProtKB-KW"/>
</dbReference>
<proteinExistence type="inferred from homology"/>
<dbReference type="Pfam" id="PF22633">
    <property type="entry name" value="F5_F8_type_C_2"/>
    <property type="match status" value="1"/>
</dbReference>
<evidence type="ECO:0000313" key="10">
    <source>
        <dbReference type="EMBL" id="CAC5401284.1"/>
    </source>
</evidence>
<evidence type="ECO:0000256" key="6">
    <source>
        <dbReference type="ARBA" id="ARBA00022837"/>
    </source>
</evidence>
<keyword evidence="7" id="KW-1015">Disulfide bond</keyword>
<evidence type="ECO:0000259" key="9">
    <source>
        <dbReference type="PROSITE" id="PS50022"/>
    </source>
</evidence>
<dbReference type="GO" id="GO:0010185">
    <property type="term" value="P:regulation of cellular defense response"/>
    <property type="evidence" value="ECO:0007669"/>
    <property type="project" value="UniProtKB-ARBA"/>
</dbReference>
<dbReference type="EMBL" id="CACVKT020006393">
    <property type="protein sequence ID" value="CAC5401284.1"/>
    <property type="molecule type" value="Genomic_DNA"/>
</dbReference>
<feature type="domain" description="F5/8 type C" evidence="9">
    <location>
        <begin position="1"/>
        <end position="149"/>
    </location>
</feature>
<dbReference type="OrthoDB" id="6098857at2759"/>
<reference evidence="10 11" key="1">
    <citation type="submission" date="2020-06" db="EMBL/GenBank/DDBJ databases">
        <authorList>
            <person name="Li R."/>
            <person name="Bekaert M."/>
        </authorList>
    </citation>
    <scope>NUCLEOTIDE SEQUENCE [LARGE SCALE GENOMIC DNA]</scope>
    <source>
        <strain evidence="11">wild</strain>
    </source>
</reference>
<evidence type="ECO:0000256" key="8">
    <source>
        <dbReference type="SAM" id="MobiDB-lite"/>
    </source>
</evidence>
<accession>A0A6J8D2E1</accession>
<gene>
    <name evidence="10" type="ORF">MCOR_35381</name>
</gene>
<name>A0A6J8D2E1_MYTCO</name>
<dbReference type="PROSITE" id="PS50022">
    <property type="entry name" value="FA58C_3"/>
    <property type="match status" value="1"/>
</dbReference>
<dbReference type="Gene3D" id="2.60.120.260">
    <property type="entry name" value="Galactose-binding domain-like"/>
    <property type="match status" value="1"/>
</dbReference>
<comment type="subunit">
    <text evidence="3">Homotrimer.</text>
</comment>
<feature type="region of interest" description="Disordered" evidence="8">
    <location>
        <begin position="1"/>
        <end position="26"/>
    </location>
</feature>
<dbReference type="GO" id="GO:0001868">
    <property type="term" value="P:regulation of complement activation, lectin pathway"/>
    <property type="evidence" value="ECO:0007669"/>
    <property type="project" value="UniProtKB-ARBA"/>
</dbReference>
<evidence type="ECO:0000256" key="2">
    <source>
        <dbReference type="ARBA" id="ARBA00010147"/>
    </source>
</evidence>
<dbReference type="AlphaFoldDB" id="A0A6J8D2E1"/>
<comment type="function">
    <text evidence="1">Acts as a defensive agent. Recognizes blood group fucosylated oligosaccharides including A, B, H and Lewis B-type antigens. Does not recognize Lewis A antigen and has low affinity for monovalent haptens.</text>
</comment>